<dbReference type="AlphaFoldDB" id="A0A1Y2CRI3"/>
<dbReference type="PANTHER" id="PTHR48112">
    <property type="entry name" value="HIGH MOBILITY GROUP PROTEIN DSP1"/>
    <property type="match status" value="1"/>
</dbReference>
<dbReference type="SMART" id="SM00398">
    <property type="entry name" value="HMG"/>
    <property type="match status" value="2"/>
</dbReference>
<evidence type="ECO:0000313" key="6">
    <source>
        <dbReference type="Proteomes" id="UP000193642"/>
    </source>
</evidence>
<dbReference type="Proteomes" id="UP000193642">
    <property type="component" value="Unassembled WGS sequence"/>
</dbReference>
<feature type="region of interest" description="Disordered" evidence="3">
    <location>
        <begin position="252"/>
        <end position="283"/>
    </location>
</feature>
<dbReference type="InterPro" id="IPR009071">
    <property type="entry name" value="HMG_box_dom"/>
</dbReference>
<dbReference type="EMBL" id="MCGO01000010">
    <property type="protein sequence ID" value="ORY48955.1"/>
    <property type="molecule type" value="Genomic_DNA"/>
</dbReference>
<dbReference type="SUPFAM" id="SSF47095">
    <property type="entry name" value="HMG-box"/>
    <property type="match status" value="2"/>
</dbReference>
<feature type="DNA-binding region" description="HMG box" evidence="2">
    <location>
        <begin position="164"/>
        <end position="229"/>
    </location>
</feature>
<evidence type="ECO:0000259" key="4">
    <source>
        <dbReference type="PROSITE" id="PS50118"/>
    </source>
</evidence>
<dbReference type="OrthoDB" id="2139566at2759"/>
<feature type="DNA-binding region" description="HMG box" evidence="2">
    <location>
        <begin position="55"/>
        <end position="129"/>
    </location>
</feature>
<protein>
    <recommendedName>
        <fullName evidence="4">HMG box domain-containing protein</fullName>
    </recommendedName>
</protein>
<organism evidence="5 6">
    <name type="scientific">Rhizoclosmatium globosum</name>
    <dbReference type="NCBI Taxonomy" id="329046"/>
    <lineage>
        <taxon>Eukaryota</taxon>
        <taxon>Fungi</taxon>
        <taxon>Fungi incertae sedis</taxon>
        <taxon>Chytridiomycota</taxon>
        <taxon>Chytridiomycota incertae sedis</taxon>
        <taxon>Chytridiomycetes</taxon>
        <taxon>Chytridiales</taxon>
        <taxon>Chytriomycetaceae</taxon>
        <taxon>Rhizoclosmatium</taxon>
    </lineage>
</organism>
<dbReference type="InterPro" id="IPR036910">
    <property type="entry name" value="HMG_box_dom_sf"/>
</dbReference>
<keyword evidence="2" id="KW-0539">Nucleus</keyword>
<accession>A0A1Y2CRI3</accession>
<evidence type="ECO:0000256" key="2">
    <source>
        <dbReference type="PROSITE-ProRule" id="PRU00267"/>
    </source>
</evidence>
<proteinExistence type="predicted"/>
<dbReference type="STRING" id="329046.A0A1Y2CRI3"/>
<dbReference type="InterPro" id="IPR050342">
    <property type="entry name" value="HMGB"/>
</dbReference>
<name>A0A1Y2CRI3_9FUNG</name>
<feature type="domain" description="HMG box" evidence="4">
    <location>
        <begin position="164"/>
        <end position="229"/>
    </location>
</feature>
<dbReference type="GO" id="GO:0003677">
    <property type="term" value="F:DNA binding"/>
    <property type="evidence" value="ECO:0007669"/>
    <property type="project" value="UniProtKB-UniRule"/>
</dbReference>
<gene>
    <name evidence="5" type="ORF">BCR33DRAFT_847650</name>
</gene>
<dbReference type="Gene3D" id="1.10.30.10">
    <property type="entry name" value="High mobility group box domain"/>
    <property type="match status" value="2"/>
</dbReference>
<comment type="caution">
    <text evidence="5">The sequence shown here is derived from an EMBL/GenBank/DDBJ whole genome shotgun (WGS) entry which is preliminary data.</text>
</comment>
<feature type="domain" description="HMG box" evidence="4">
    <location>
        <begin position="55"/>
        <end position="129"/>
    </location>
</feature>
<dbReference type="Pfam" id="PF00505">
    <property type="entry name" value="HMG_box"/>
    <property type="match status" value="2"/>
</dbReference>
<keyword evidence="1 2" id="KW-0238">DNA-binding</keyword>
<dbReference type="GO" id="GO:0005634">
    <property type="term" value="C:nucleus"/>
    <property type="evidence" value="ECO:0007669"/>
    <property type="project" value="UniProtKB-UniRule"/>
</dbReference>
<reference evidence="5 6" key="1">
    <citation type="submission" date="2016-07" db="EMBL/GenBank/DDBJ databases">
        <title>Pervasive Adenine N6-methylation of Active Genes in Fungi.</title>
        <authorList>
            <consortium name="DOE Joint Genome Institute"/>
            <person name="Mondo S.J."/>
            <person name="Dannebaum R.O."/>
            <person name="Kuo R.C."/>
            <person name="Labutti K."/>
            <person name="Haridas S."/>
            <person name="Kuo A."/>
            <person name="Salamov A."/>
            <person name="Ahrendt S.R."/>
            <person name="Lipzen A."/>
            <person name="Sullivan W."/>
            <person name="Andreopoulos W.B."/>
            <person name="Clum A."/>
            <person name="Lindquist E."/>
            <person name="Daum C."/>
            <person name="Ramamoorthy G.K."/>
            <person name="Gryganskyi A."/>
            <person name="Culley D."/>
            <person name="Magnuson J.K."/>
            <person name="James T.Y."/>
            <person name="O'Malley M.A."/>
            <person name="Stajich J.E."/>
            <person name="Spatafora J.W."/>
            <person name="Visel A."/>
            <person name="Grigoriev I.V."/>
        </authorList>
    </citation>
    <scope>NUCLEOTIDE SEQUENCE [LARGE SCALE GENOMIC DNA]</scope>
    <source>
        <strain evidence="5 6">JEL800</strain>
    </source>
</reference>
<keyword evidence="6" id="KW-1185">Reference proteome</keyword>
<sequence length="321" mass="34193">MFSFALLSRGFATASSAASAAKPKATSATATAADAAKTLARRKLRLLGAPSVSPPKRPLSAFFLFSADRRKDLSESPSFKALTGLPKSAAIAKELGSLWRQAAPSVKKPYEDKVAQANKDYEAAVKKFVAARTPQDLILEQKQHALKKALNKSTTKVIADPSAPKRPLSAYMLYSQKQRDLKRGTGSAVKDVSLFSKEWKALSAADQKPYLDEAAKLKAAYDAAQKAYLARTGITEIKASLTKDLASATKAPKKTAKRASAKVGVKKVSTRRPAVKKPAKKVVTKKTVAAKKTTVAKKAAAVKKITSAKKSPVAKKAAAKK</sequence>
<evidence type="ECO:0000256" key="1">
    <source>
        <dbReference type="ARBA" id="ARBA00023125"/>
    </source>
</evidence>
<dbReference type="PANTHER" id="PTHR48112:SF22">
    <property type="entry name" value="MITOCHONDRIAL TRANSCRIPTION FACTOR A, ISOFORM B"/>
    <property type="match status" value="1"/>
</dbReference>
<dbReference type="PROSITE" id="PS50118">
    <property type="entry name" value="HMG_BOX_2"/>
    <property type="match status" value="2"/>
</dbReference>
<evidence type="ECO:0000313" key="5">
    <source>
        <dbReference type="EMBL" id="ORY48955.1"/>
    </source>
</evidence>
<evidence type="ECO:0000256" key="3">
    <source>
        <dbReference type="SAM" id="MobiDB-lite"/>
    </source>
</evidence>